<organism evidence="1 2">
    <name type="scientific">Staurois parvus</name>
    <dbReference type="NCBI Taxonomy" id="386267"/>
    <lineage>
        <taxon>Eukaryota</taxon>
        <taxon>Metazoa</taxon>
        <taxon>Chordata</taxon>
        <taxon>Craniata</taxon>
        <taxon>Vertebrata</taxon>
        <taxon>Euteleostomi</taxon>
        <taxon>Amphibia</taxon>
        <taxon>Batrachia</taxon>
        <taxon>Anura</taxon>
        <taxon>Neobatrachia</taxon>
        <taxon>Ranoidea</taxon>
        <taxon>Ranidae</taxon>
        <taxon>Staurois</taxon>
    </lineage>
</organism>
<dbReference type="EMBL" id="CATNWA010000551">
    <property type="protein sequence ID" value="CAI9537334.1"/>
    <property type="molecule type" value="Genomic_DNA"/>
</dbReference>
<accession>A0ABN9AMT1</accession>
<evidence type="ECO:0000313" key="2">
    <source>
        <dbReference type="Proteomes" id="UP001162483"/>
    </source>
</evidence>
<gene>
    <name evidence="1" type="ORF">SPARVUS_LOCUS1195970</name>
</gene>
<sequence>MSSPLPACACSLGAHCTAIRCPLCPPGPFRNVLPASLPDTAEHQSLYRTSV</sequence>
<name>A0ABN9AMT1_9NEOB</name>
<protein>
    <submittedName>
        <fullName evidence="1">Uncharacterized protein</fullName>
    </submittedName>
</protein>
<keyword evidence="2" id="KW-1185">Reference proteome</keyword>
<dbReference type="Proteomes" id="UP001162483">
    <property type="component" value="Unassembled WGS sequence"/>
</dbReference>
<proteinExistence type="predicted"/>
<evidence type="ECO:0000313" key="1">
    <source>
        <dbReference type="EMBL" id="CAI9537334.1"/>
    </source>
</evidence>
<reference evidence="1" key="1">
    <citation type="submission" date="2023-05" db="EMBL/GenBank/DDBJ databases">
        <authorList>
            <person name="Stuckert A."/>
        </authorList>
    </citation>
    <scope>NUCLEOTIDE SEQUENCE</scope>
</reference>
<comment type="caution">
    <text evidence="1">The sequence shown here is derived from an EMBL/GenBank/DDBJ whole genome shotgun (WGS) entry which is preliminary data.</text>
</comment>